<protein>
    <submittedName>
        <fullName evidence="1">Uncharacterized protein</fullName>
    </submittedName>
</protein>
<proteinExistence type="predicted"/>
<dbReference type="Proteomes" id="UP000235145">
    <property type="component" value="Unassembled WGS sequence"/>
</dbReference>
<comment type="caution">
    <text evidence="1">The sequence shown here is derived from an EMBL/GenBank/DDBJ whole genome shotgun (WGS) entry which is preliminary data.</text>
</comment>
<sequence>MTDHDITLNDLTYLLDAAKSTMIWSTRKVNLIGRLTSQTSMDIDNGNIGNPEKLSLPNGKGSATVNSVDQMVKRKAKFEIVPCTIPKDSI</sequence>
<organism evidence="1 2">
    <name type="scientific">Lactuca sativa</name>
    <name type="common">Garden lettuce</name>
    <dbReference type="NCBI Taxonomy" id="4236"/>
    <lineage>
        <taxon>Eukaryota</taxon>
        <taxon>Viridiplantae</taxon>
        <taxon>Streptophyta</taxon>
        <taxon>Embryophyta</taxon>
        <taxon>Tracheophyta</taxon>
        <taxon>Spermatophyta</taxon>
        <taxon>Magnoliopsida</taxon>
        <taxon>eudicotyledons</taxon>
        <taxon>Gunneridae</taxon>
        <taxon>Pentapetalae</taxon>
        <taxon>asterids</taxon>
        <taxon>campanulids</taxon>
        <taxon>Asterales</taxon>
        <taxon>Asteraceae</taxon>
        <taxon>Cichorioideae</taxon>
        <taxon>Cichorieae</taxon>
        <taxon>Lactucinae</taxon>
        <taxon>Lactuca</taxon>
    </lineage>
</organism>
<dbReference type="EMBL" id="NBSK02000006">
    <property type="protein sequence ID" value="KAJ0200873.1"/>
    <property type="molecule type" value="Genomic_DNA"/>
</dbReference>
<keyword evidence="2" id="KW-1185">Reference proteome</keyword>
<gene>
    <name evidence="1" type="ORF">LSAT_V11C600322980</name>
</gene>
<evidence type="ECO:0000313" key="2">
    <source>
        <dbReference type="Proteomes" id="UP000235145"/>
    </source>
</evidence>
<name>A0A9R1V9Q9_LACSA</name>
<accession>A0A9R1V9Q9</accession>
<dbReference type="AlphaFoldDB" id="A0A9R1V9Q9"/>
<reference evidence="1 2" key="1">
    <citation type="journal article" date="2017" name="Nat. Commun.">
        <title>Genome assembly with in vitro proximity ligation data and whole-genome triplication in lettuce.</title>
        <authorList>
            <person name="Reyes-Chin-Wo S."/>
            <person name="Wang Z."/>
            <person name="Yang X."/>
            <person name="Kozik A."/>
            <person name="Arikit S."/>
            <person name="Song C."/>
            <person name="Xia L."/>
            <person name="Froenicke L."/>
            <person name="Lavelle D.O."/>
            <person name="Truco M.J."/>
            <person name="Xia R."/>
            <person name="Zhu S."/>
            <person name="Xu C."/>
            <person name="Xu H."/>
            <person name="Xu X."/>
            <person name="Cox K."/>
            <person name="Korf I."/>
            <person name="Meyers B.C."/>
            <person name="Michelmore R.W."/>
        </authorList>
    </citation>
    <scope>NUCLEOTIDE SEQUENCE [LARGE SCALE GENOMIC DNA]</scope>
    <source>
        <strain evidence="2">cv. Salinas</strain>
        <tissue evidence="1">Seedlings</tissue>
    </source>
</reference>
<evidence type="ECO:0000313" key="1">
    <source>
        <dbReference type="EMBL" id="KAJ0200873.1"/>
    </source>
</evidence>